<feature type="chain" id="PRO_5009779602" description="Lipoprotein" evidence="1">
    <location>
        <begin position="21"/>
        <end position="435"/>
    </location>
</feature>
<dbReference type="KEGG" id="stur:STURON_00547"/>
<protein>
    <recommendedName>
        <fullName evidence="4">Lipoprotein</fullName>
    </recommendedName>
</protein>
<name>A0A0K1P653_9MOLU</name>
<dbReference type="OrthoDB" id="387663at2"/>
<keyword evidence="3" id="KW-1185">Reference proteome</keyword>
<dbReference type="Proteomes" id="UP000067243">
    <property type="component" value="Chromosome"/>
</dbReference>
<sequence>MKKLLIILTSISVISTSSSAVISCDKSDDSKGTVTKKSLTSIKGNDLKLSPTSNDESAAKKAVINKIKSYLSIEVKETTDIIFKDFISATLDNGGSIKVSAVETSTKITGESTFNLIYKEEASPEPTEKIDLQNLEYKNIPAGVRTDGVFDSVNASYLGEDDKYDINEESILFSLNQMNSLNLKSGEDFTISELNKGEKGIGGSVIITATNDSKYIKGSTTLTFNKDILFSGLLKNRNIDKVYVNNDTVNNIESYITNNDYKFGFGSLIMEAIGVKNPALETFSSKLAIAGMNIIAKCELSKNEFIVTEVPQLDGIFKAERNVKFNITFVEDKRAFIKKGENNVTLDKGTSESSDNYYLSLKKAVYSKVSADFRTKVSESEFVKYTRITKSKDNYSVVLLPGSDIMYSHDRMVPLVASKLILSNSEITIQATIQK</sequence>
<dbReference type="GO" id="GO:0016020">
    <property type="term" value="C:membrane"/>
    <property type="evidence" value="ECO:0007669"/>
    <property type="project" value="InterPro"/>
</dbReference>
<feature type="signal peptide" evidence="1">
    <location>
        <begin position="1"/>
        <end position="20"/>
    </location>
</feature>
<dbReference type="RefSeq" id="WP_075048384.1">
    <property type="nucleotide sequence ID" value="NZ_CP012328.1"/>
</dbReference>
<dbReference type="NCBIfam" id="NF038029">
    <property type="entry name" value="LP_plasma"/>
    <property type="match status" value="1"/>
</dbReference>
<dbReference type="EMBL" id="CP012328">
    <property type="protein sequence ID" value="AKU79793.1"/>
    <property type="molecule type" value="Genomic_DNA"/>
</dbReference>
<dbReference type="PROSITE" id="PS51257">
    <property type="entry name" value="PROKAR_LIPOPROTEIN"/>
    <property type="match status" value="1"/>
</dbReference>
<evidence type="ECO:0000313" key="3">
    <source>
        <dbReference type="Proteomes" id="UP000067243"/>
    </source>
</evidence>
<evidence type="ECO:0008006" key="4">
    <source>
        <dbReference type="Google" id="ProtNLM"/>
    </source>
</evidence>
<reference evidence="2 3" key="1">
    <citation type="journal article" date="2015" name="Genome Announc.">
        <title>Complete Genome Sequence of Spiroplasma turonicum Strain Tab4cT, a Parasite of a Horse Fly, Haematopota sp. (Diptera: Tabanidae).</title>
        <authorList>
            <person name="Davis R.E."/>
            <person name="Shao J."/>
            <person name="Zhao Y."/>
            <person name="Gasparich G.E."/>
            <person name="Gaynor B.J."/>
            <person name="Donofrio N."/>
        </authorList>
    </citation>
    <scope>NUCLEOTIDE SEQUENCE [LARGE SCALE GENOMIC DNA]</scope>
    <source>
        <strain evidence="2 3">Tab4c</strain>
    </source>
</reference>
<dbReference type="Pfam" id="PF05215">
    <property type="entry name" value="Spiralin"/>
    <property type="match status" value="2"/>
</dbReference>
<proteinExistence type="predicted"/>
<dbReference type="InterPro" id="IPR007880">
    <property type="entry name" value="Spiralin"/>
</dbReference>
<organism evidence="2 3">
    <name type="scientific">Spiroplasma turonicum</name>
    <dbReference type="NCBI Taxonomy" id="216946"/>
    <lineage>
        <taxon>Bacteria</taxon>
        <taxon>Bacillati</taxon>
        <taxon>Mycoplasmatota</taxon>
        <taxon>Mollicutes</taxon>
        <taxon>Entomoplasmatales</taxon>
        <taxon>Spiroplasmataceae</taxon>
        <taxon>Spiroplasma</taxon>
    </lineage>
</organism>
<keyword evidence="1" id="KW-0732">Signal</keyword>
<dbReference type="InterPro" id="IPR054816">
    <property type="entry name" value="Lipoprotein_mollicutes-type_CS"/>
</dbReference>
<dbReference type="PATRIC" id="fig|216946.3.peg.549"/>
<accession>A0A0K1P653</accession>
<dbReference type="AlphaFoldDB" id="A0A0K1P653"/>
<evidence type="ECO:0000256" key="1">
    <source>
        <dbReference type="SAM" id="SignalP"/>
    </source>
</evidence>
<evidence type="ECO:0000313" key="2">
    <source>
        <dbReference type="EMBL" id="AKU79793.1"/>
    </source>
</evidence>
<gene>
    <name evidence="2" type="ORF">STURON_00547</name>
</gene>